<feature type="compositionally biased region" description="Basic and acidic residues" evidence="1">
    <location>
        <begin position="1"/>
        <end position="10"/>
    </location>
</feature>
<feature type="compositionally biased region" description="Low complexity" evidence="1">
    <location>
        <begin position="108"/>
        <end position="123"/>
    </location>
</feature>
<name>A0ABW7X6U3_9NOCA</name>
<reference evidence="2 3" key="1">
    <citation type="submission" date="2024-10" db="EMBL/GenBank/DDBJ databases">
        <title>The Natural Products Discovery Center: Release of the First 8490 Sequenced Strains for Exploring Actinobacteria Biosynthetic Diversity.</title>
        <authorList>
            <person name="Kalkreuter E."/>
            <person name="Kautsar S.A."/>
            <person name="Yang D."/>
            <person name="Bader C.D."/>
            <person name="Teijaro C.N."/>
            <person name="Fluegel L."/>
            <person name="Davis C.M."/>
            <person name="Simpson J.R."/>
            <person name="Lauterbach L."/>
            <person name="Steele A.D."/>
            <person name="Gui C."/>
            <person name="Meng S."/>
            <person name="Li G."/>
            <person name="Viehrig K."/>
            <person name="Ye F."/>
            <person name="Su P."/>
            <person name="Kiefer A.F."/>
            <person name="Nichols A."/>
            <person name="Cepeda A.J."/>
            <person name="Yan W."/>
            <person name="Fan B."/>
            <person name="Jiang Y."/>
            <person name="Adhikari A."/>
            <person name="Zheng C.-J."/>
            <person name="Schuster L."/>
            <person name="Cowan T.M."/>
            <person name="Smanski M.J."/>
            <person name="Chevrette M.G."/>
            <person name="De Carvalho L.P.S."/>
            <person name="Shen B."/>
        </authorList>
    </citation>
    <scope>NUCLEOTIDE SEQUENCE [LARGE SCALE GENOMIC DNA]</scope>
    <source>
        <strain evidence="2 3">NPDC019275</strain>
    </source>
</reference>
<dbReference type="EMBL" id="JBIRYO010000018">
    <property type="protein sequence ID" value="MFI2476712.1"/>
    <property type="molecule type" value="Genomic_DNA"/>
</dbReference>
<evidence type="ECO:0000313" key="2">
    <source>
        <dbReference type="EMBL" id="MFI2476712.1"/>
    </source>
</evidence>
<comment type="caution">
    <text evidence="2">The sequence shown here is derived from an EMBL/GenBank/DDBJ whole genome shotgun (WGS) entry which is preliminary data.</text>
</comment>
<evidence type="ECO:0000313" key="3">
    <source>
        <dbReference type="Proteomes" id="UP001611415"/>
    </source>
</evidence>
<protein>
    <submittedName>
        <fullName evidence="2">Uncharacterized protein</fullName>
    </submittedName>
</protein>
<feature type="compositionally biased region" description="Basic and acidic residues" evidence="1">
    <location>
        <begin position="58"/>
        <end position="68"/>
    </location>
</feature>
<accession>A0ABW7X6U3</accession>
<feature type="compositionally biased region" description="Low complexity" evidence="1">
    <location>
        <begin position="83"/>
        <end position="100"/>
    </location>
</feature>
<sequence>MSTESERRLPGDGTANESARQTDSESQYDRHGAEAPETGRRQETDAERVGEPAGAPRSAERTADRDVIGADARGAGDAVETGRPAGAAQAQESARAAEPAPGTERTEAGGSTAGPATGGQSSSLFAAADFDRLRTQWREVQVTFVDDPKTAVARADDLVGDTIDKMISTYQQRKRELDERRGDKSDTEDLRQALRGYRTFFDQLLSTGA</sequence>
<gene>
    <name evidence="2" type="ORF">ACH49W_25290</name>
</gene>
<evidence type="ECO:0000256" key="1">
    <source>
        <dbReference type="SAM" id="MobiDB-lite"/>
    </source>
</evidence>
<feature type="region of interest" description="Disordered" evidence="1">
    <location>
        <begin position="1"/>
        <end position="123"/>
    </location>
</feature>
<proteinExistence type="predicted"/>
<organism evidence="2 3">
    <name type="scientific">Nocardia xishanensis</name>
    <dbReference type="NCBI Taxonomy" id="238964"/>
    <lineage>
        <taxon>Bacteria</taxon>
        <taxon>Bacillati</taxon>
        <taxon>Actinomycetota</taxon>
        <taxon>Actinomycetes</taxon>
        <taxon>Mycobacteriales</taxon>
        <taxon>Nocardiaceae</taxon>
        <taxon>Nocardia</taxon>
    </lineage>
</organism>
<dbReference type="RefSeq" id="WP_357410927.1">
    <property type="nucleotide sequence ID" value="NZ_JBEYCD010000024.1"/>
</dbReference>
<feature type="compositionally biased region" description="Basic and acidic residues" evidence="1">
    <location>
        <begin position="20"/>
        <end position="50"/>
    </location>
</feature>
<keyword evidence="3" id="KW-1185">Reference proteome</keyword>
<dbReference type="Proteomes" id="UP001611415">
    <property type="component" value="Unassembled WGS sequence"/>
</dbReference>